<reference evidence="1 2" key="1">
    <citation type="journal article" date="2021" name="J. Hered.">
        <title>A chromosome-level genome assembly of the parasitoid wasp, Cotesia glomerata (Hymenoptera: Braconidae).</title>
        <authorList>
            <person name="Pinto B.J."/>
            <person name="Weis J.J."/>
            <person name="Gamble T."/>
            <person name="Ode P.J."/>
            <person name="Paul R."/>
            <person name="Zaspel J.M."/>
        </authorList>
    </citation>
    <scope>NUCLEOTIDE SEQUENCE [LARGE SCALE GENOMIC DNA]</scope>
    <source>
        <strain evidence="1">CgM1</strain>
    </source>
</reference>
<organism evidence="1 2">
    <name type="scientific">Cotesia glomerata</name>
    <name type="common">Lepidopteran parasitic wasp</name>
    <name type="synonym">Apanteles glomeratus</name>
    <dbReference type="NCBI Taxonomy" id="32391"/>
    <lineage>
        <taxon>Eukaryota</taxon>
        <taxon>Metazoa</taxon>
        <taxon>Ecdysozoa</taxon>
        <taxon>Arthropoda</taxon>
        <taxon>Hexapoda</taxon>
        <taxon>Insecta</taxon>
        <taxon>Pterygota</taxon>
        <taxon>Neoptera</taxon>
        <taxon>Endopterygota</taxon>
        <taxon>Hymenoptera</taxon>
        <taxon>Apocrita</taxon>
        <taxon>Ichneumonoidea</taxon>
        <taxon>Braconidae</taxon>
        <taxon>Microgastrinae</taxon>
        <taxon>Cotesia</taxon>
    </lineage>
</organism>
<protein>
    <submittedName>
        <fullName evidence="1">Uncharacterized protein</fullName>
    </submittedName>
</protein>
<evidence type="ECO:0000313" key="1">
    <source>
        <dbReference type="EMBL" id="KAH0561059.1"/>
    </source>
</evidence>
<name>A0AAV7IZZ7_COTGL</name>
<proteinExistence type="predicted"/>
<dbReference type="EMBL" id="JAHXZJ010000374">
    <property type="protein sequence ID" value="KAH0561059.1"/>
    <property type="molecule type" value="Genomic_DNA"/>
</dbReference>
<dbReference type="AlphaFoldDB" id="A0AAV7IZZ7"/>
<evidence type="ECO:0000313" key="2">
    <source>
        <dbReference type="Proteomes" id="UP000826195"/>
    </source>
</evidence>
<accession>A0AAV7IZZ7</accession>
<keyword evidence="2" id="KW-1185">Reference proteome</keyword>
<gene>
    <name evidence="1" type="ORF">KQX54_011930</name>
</gene>
<dbReference type="Proteomes" id="UP000826195">
    <property type="component" value="Unassembled WGS sequence"/>
</dbReference>
<sequence length="206" mass="23522">MNPDINKVYQKLFDAYKKSHREISAQQSQINLNKIWKELKEFCHTKLEIAEKAEAQIKEYTSLFMQKTSKNILFFLKKPGSNFVCSTQAISCSSLPSVSSLNVSSSEHSTIAIANNSQVTSNNNEVLSITTGTKKRKITTSAQDTIRLKIRECESQLNFKVGKRDAGFGDDENRRNIRKIKVGFRERKIEVKDSTTECRKTTNFQK</sequence>
<comment type="caution">
    <text evidence="1">The sequence shown here is derived from an EMBL/GenBank/DDBJ whole genome shotgun (WGS) entry which is preliminary data.</text>
</comment>